<keyword evidence="1" id="KW-1133">Transmembrane helix</keyword>
<evidence type="ECO:0000313" key="2">
    <source>
        <dbReference type="EMBL" id="KLI64418.1"/>
    </source>
</evidence>
<keyword evidence="1" id="KW-0812">Transmembrane</keyword>
<dbReference type="PATRIC" id="fig|874156.12.peg.432"/>
<sequence length="224" mass="24395">MTTGKGNDALPAQGEDFASAWQNMRADDAIQYAEVAMPERAPPPDWWVRFMAWLAELLSPVGAFFVTIWPVLSWVLGVGGIALLAYLIFRTFGPDLLAKRNRPEKSEEWTPDQQEALALLEEADRLAAAGQYDEATHLLLKRSVGQIAQARPDLVEPSSTARELSAEPRLPEGARAAFAVIAGRVERSLFALTALSATDWQAARDAYADFALAQNALGNKAVTA</sequence>
<feature type="transmembrane region" description="Helical" evidence="1">
    <location>
        <begin position="71"/>
        <end position="92"/>
    </location>
</feature>
<comment type="caution">
    <text evidence="2">The sequence shown here is derived from an EMBL/GenBank/DDBJ whole genome shotgun (WGS) entry which is preliminary data.</text>
</comment>
<organism evidence="2 3">
    <name type="scientific">Aurantiacibacter marinus</name>
    <dbReference type="NCBI Taxonomy" id="874156"/>
    <lineage>
        <taxon>Bacteria</taxon>
        <taxon>Pseudomonadati</taxon>
        <taxon>Pseudomonadota</taxon>
        <taxon>Alphaproteobacteria</taxon>
        <taxon>Sphingomonadales</taxon>
        <taxon>Erythrobacteraceae</taxon>
        <taxon>Aurantiacibacter</taxon>
    </lineage>
</organism>
<evidence type="ECO:0008006" key="4">
    <source>
        <dbReference type="Google" id="ProtNLM"/>
    </source>
</evidence>
<keyword evidence="1" id="KW-0472">Membrane</keyword>
<dbReference type="AlphaFoldDB" id="A0A0H0XPA4"/>
<evidence type="ECO:0000256" key="1">
    <source>
        <dbReference type="SAM" id="Phobius"/>
    </source>
</evidence>
<gene>
    <name evidence="2" type="ORF">AAV99_02070</name>
</gene>
<dbReference type="RefSeq" id="WP_047092281.1">
    <property type="nucleotide sequence ID" value="NZ_LBHU01000001.1"/>
</dbReference>
<evidence type="ECO:0000313" key="3">
    <source>
        <dbReference type="Proteomes" id="UP000053455"/>
    </source>
</evidence>
<proteinExistence type="predicted"/>
<dbReference type="STRING" id="874156.GCA_001021555_00866"/>
<keyword evidence="3" id="KW-1185">Reference proteome</keyword>
<protein>
    <recommendedName>
        <fullName evidence="4">DUF4129 domain-containing protein</fullName>
    </recommendedName>
</protein>
<dbReference type="EMBL" id="LBHU01000001">
    <property type="protein sequence ID" value="KLI64418.1"/>
    <property type="molecule type" value="Genomic_DNA"/>
</dbReference>
<dbReference type="Proteomes" id="UP000053455">
    <property type="component" value="Unassembled WGS sequence"/>
</dbReference>
<accession>A0A0H0XPA4</accession>
<name>A0A0H0XPA4_9SPHN</name>
<reference evidence="2 3" key="1">
    <citation type="submission" date="2015-04" db="EMBL/GenBank/DDBJ databases">
        <title>The draft genome sequence of Erythrobacter marinus HWDM-33.</title>
        <authorList>
            <person name="Zhuang L."/>
            <person name="Liu Y."/>
            <person name="Shao Z."/>
        </authorList>
    </citation>
    <scope>NUCLEOTIDE SEQUENCE [LARGE SCALE GENOMIC DNA]</scope>
    <source>
        <strain evidence="2 3">HWDM-33</strain>
    </source>
</reference>